<dbReference type="GO" id="GO:0005886">
    <property type="term" value="C:plasma membrane"/>
    <property type="evidence" value="ECO:0007669"/>
    <property type="project" value="UniProtKB-SubCell"/>
</dbReference>
<evidence type="ECO:0000256" key="5">
    <source>
        <dbReference type="ARBA" id="ARBA00022553"/>
    </source>
</evidence>
<feature type="binding site" evidence="18">
    <location>
        <position position="125"/>
    </location>
    <ligand>
        <name>ATP</name>
        <dbReference type="ChEBI" id="CHEBI:30616"/>
    </ligand>
</feature>
<keyword evidence="14" id="KW-0829">Tyrosine-protein kinase</keyword>
<dbReference type="GO" id="GO:0050793">
    <property type="term" value="P:regulation of developmental process"/>
    <property type="evidence" value="ECO:0007669"/>
    <property type="project" value="UniProtKB-ARBA"/>
</dbReference>
<evidence type="ECO:0000256" key="16">
    <source>
        <dbReference type="ARBA" id="ARBA00023180"/>
    </source>
</evidence>
<comment type="caution">
    <text evidence="20">The sequence shown here is derived from an EMBL/GenBank/DDBJ whole genome shotgun (WGS) entry which is preliminary data.</text>
</comment>
<comment type="catalytic activity">
    <reaction evidence="17">
        <text>L-tyrosyl-[protein] + ATP = O-phospho-L-tyrosyl-[protein] + ADP + H(+)</text>
        <dbReference type="Rhea" id="RHEA:10596"/>
        <dbReference type="Rhea" id="RHEA-COMP:10136"/>
        <dbReference type="Rhea" id="RHEA-COMP:20101"/>
        <dbReference type="ChEBI" id="CHEBI:15378"/>
        <dbReference type="ChEBI" id="CHEBI:30616"/>
        <dbReference type="ChEBI" id="CHEBI:46858"/>
        <dbReference type="ChEBI" id="CHEBI:61978"/>
        <dbReference type="ChEBI" id="CHEBI:456216"/>
        <dbReference type="EC" id="2.7.10.1"/>
    </reaction>
</comment>
<feature type="domain" description="Protein kinase" evidence="19">
    <location>
        <begin position="91"/>
        <end position="354"/>
    </location>
</feature>
<organism evidence="20">
    <name type="scientific">Hyalella azteca</name>
    <name type="common">Amphipod</name>
    <dbReference type="NCBI Taxonomy" id="294128"/>
    <lineage>
        <taxon>Eukaryota</taxon>
        <taxon>Metazoa</taxon>
        <taxon>Ecdysozoa</taxon>
        <taxon>Arthropoda</taxon>
        <taxon>Crustacea</taxon>
        <taxon>Multicrustacea</taxon>
        <taxon>Malacostraca</taxon>
        <taxon>Eumalacostraca</taxon>
        <taxon>Peracarida</taxon>
        <taxon>Amphipoda</taxon>
        <taxon>Senticaudata</taxon>
        <taxon>Talitrida</taxon>
        <taxon>Talitroidea</taxon>
        <taxon>Hyalellidae</taxon>
        <taxon>Hyalella</taxon>
    </lineage>
</organism>
<keyword evidence="7" id="KW-0812">Transmembrane</keyword>
<dbReference type="AlphaFoldDB" id="A0A6A0H886"/>
<sequence length="354" mass="38794">MLWSAIAVAFLVSCFLFCGFCYVVGASLWKSQQQSALPDSQRFGTVSKSLLLQGDALSAVGILVPDNDAYHETGALLHPSLHPLQYDRNNIVFLQDLGQGAFGRVFQGRATKLVADEDETVVAVKVLKEDAGSDMAGDFEREACTLAGFHHPNIVRLLGVCAVGKPMCLLFDVDDRAGAGLSMTLDGRGTVKLSVQDMLHIGRQIAAGMVYLSSKKFVHRDLATRNCLIGNDMTVKIADFGLSQRLYIADYYRGGDRDAIPIRWMPLESILYSRYTVESDVWAFGVVLWEIFSFALQPYFGMSHEEASGCPAAVWRPAVATDALSPRGVHADAVVLAHYSSRQTGVFFNLLRVE</sequence>
<keyword evidence="11 18" id="KW-0067">ATP-binding</keyword>
<dbReference type="PANTHER" id="PTHR24416">
    <property type="entry name" value="TYROSINE-PROTEIN KINASE RECEPTOR"/>
    <property type="match status" value="1"/>
</dbReference>
<dbReference type="InterPro" id="IPR020635">
    <property type="entry name" value="Tyr_kinase_cat_dom"/>
</dbReference>
<evidence type="ECO:0000313" key="20">
    <source>
        <dbReference type="EMBL" id="KAA0201966.1"/>
    </source>
</evidence>
<evidence type="ECO:0000256" key="11">
    <source>
        <dbReference type="ARBA" id="ARBA00022840"/>
    </source>
</evidence>
<keyword evidence="3" id="KW-0217">Developmental protein</keyword>
<dbReference type="FunFam" id="1.10.510.10:FF:001512">
    <property type="entry name" value="Receptor tyrosine-protein kinase erbB-2"/>
    <property type="match status" value="1"/>
</dbReference>
<keyword evidence="10" id="KW-0418">Kinase</keyword>
<keyword evidence="8" id="KW-0732">Signal</keyword>
<dbReference type="InterPro" id="IPR017441">
    <property type="entry name" value="Protein_kinase_ATP_BS"/>
</dbReference>
<name>A0A6A0H886_HYAAZ</name>
<dbReference type="GO" id="GO:0007169">
    <property type="term" value="P:cell surface receptor protein tyrosine kinase signaling pathway"/>
    <property type="evidence" value="ECO:0007669"/>
    <property type="project" value="TreeGrafter"/>
</dbReference>
<dbReference type="Gene3D" id="3.30.200.20">
    <property type="entry name" value="Phosphorylase Kinase, domain 1"/>
    <property type="match status" value="1"/>
</dbReference>
<reference evidence="20" key="2">
    <citation type="journal article" date="2018" name="Environ. Sci. Technol.">
        <title>The Toxicogenome of Hyalella azteca: A Model for Sediment Ecotoxicology and Evolutionary Toxicology.</title>
        <authorList>
            <person name="Poynton H.C."/>
            <person name="Hasenbein S."/>
            <person name="Benoit J.B."/>
            <person name="Sepulveda M.S."/>
            <person name="Poelchau M.F."/>
            <person name="Hughes D.S.T."/>
            <person name="Murali S.C."/>
            <person name="Chen S."/>
            <person name="Glastad K.M."/>
            <person name="Goodisman M.A.D."/>
            <person name="Werren J.H."/>
            <person name="Vineis J.H."/>
            <person name="Bowen J.L."/>
            <person name="Friedrich M."/>
            <person name="Jones J."/>
            <person name="Robertson H.M."/>
            <person name="Feyereisen R."/>
            <person name="Mechler-Hickson A."/>
            <person name="Mathers N."/>
            <person name="Lee C.E."/>
            <person name="Colbourne J.K."/>
            <person name="Biales A."/>
            <person name="Johnston J.S."/>
            <person name="Wellborn G.A."/>
            <person name="Rosendale A.J."/>
            <person name="Cridge A.G."/>
            <person name="Munoz-Torres M.C."/>
            <person name="Bain P.A."/>
            <person name="Manny A.R."/>
            <person name="Major K.M."/>
            <person name="Lambert F.N."/>
            <person name="Vulpe C.D."/>
            <person name="Tuck P."/>
            <person name="Blalock B.J."/>
            <person name="Lin Y.Y."/>
            <person name="Smith M.E."/>
            <person name="Ochoa-Acuna H."/>
            <person name="Chen M.M."/>
            <person name="Childers C.P."/>
            <person name="Qu J."/>
            <person name="Dugan S."/>
            <person name="Lee S.L."/>
            <person name="Chao H."/>
            <person name="Dinh H."/>
            <person name="Han Y."/>
            <person name="Doddapaneni H."/>
            <person name="Worley K.C."/>
            <person name="Muzny D.M."/>
            <person name="Gibbs R.A."/>
            <person name="Richards S."/>
        </authorList>
    </citation>
    <scope>NUCLEOTIDE SEQUENCE</scope>
    <source>
        <strain evidence="20">HAZT.00-mixed</strain>
        <tissue evidence="20">Whole organism</tissue>
    </source>
</reference>
<evidence type="ECO:0000256" key="17">
    <source>
        <dbReference type="ARBA" id="ARBA00051243"/>
    </source>
</evidence>
<evidence type="ECO:0000256" key="7">
    <source>
        <dbReference type="ARBA" id="ARBA00022692"/>
    </source>
</evidence>
<dbReference type="GO" id="GO:0051130">
    <property type="term" value="P:positive regulation of cellular component organization"/>
    <property type="evidence" value="ECO:0007669"/>
    <property type="project" value="UniProtKB-ARBA"/>
</dbReference>
<dbReference type="EMBL" id="JQDR03004579">
    <property type="protein sequence ID" value="KAA0201966.1"/>
    <property type="molecule type" value="Genomic_DNA"/>
</dbReference>
<dbReference type="PROSITE" id="PS00109">
    <property type="entry name" value="PROTEIN_KINASE_TYR"/>
    <property type="match status" value="1"/>
</dbReference>
<keyword evidence="16" id="KW-0325">Glycoprotein</keyword>
<evidence type="ECO:0000256" key="13">
    <source>
        <dbReference type="ARBA" id="ARBA00023136"/>
    </source>
</evidence>
<keyword evidence="5" id="KW-0597">Phosphoprotein</keyword>
<dbReference type="GO" id="GO:0048468">
    <property type="term" value="P:cell development"/>
    <property type="evidence" value="ECO:0007669"/>
    <property type="project" value="UniProtKB-ARBA"/>
</dbReference>
<dbReference type="PRINTS" id="PR00109">
    <property type="entry name" value="TYRKINASE"/>
</dbReference>
<evidence type="ECO:0000256" key="9">
    <source>
        <dbReference type="ARBA" id="ARBA00022741"/>
    </source>
</evidence>
<evidence type="ECO:0000259" key="19">
    <source>
        <dbReference type="PROSITE" id="PS50011"/>
    </source>
</evidence>
<gene>
    <name evidence="20" type="ORF">HAZT_HAZT006334</name>
</gene>
<proteinExistence type="predicted"/>
<evidence type="ECO:0000256" key="12">
    <source>
        <dbReference type="ARBA" id="ARBA00022989"/>
    </source>
</evidence>
<dbReference type="InterPro" id="IPR050122">
    <property type="entry name" value="RTK"/>
</dbReference>
<dbReference type="GO" id="GO:0017147">
    <property type="term" value="F:Wnt-protein binding"/>
    <property type="evidence" value="ECO:0007669"/>
    <property type="project" value="TreeGrafter"/>
</dbReference>
<accession>A0A6A0H886</accession>
<evidence type="ECO:0000256" key="3">
    <source>
        <dbReference type="ARBA" id="ARBA00022473"/>
    </source>
</evidence>
<keyword evidence="13" id="KW-0472">Membrane</keyword>
<dbReference type="SMART" id="SM00219">
    <property type="entry name" value="TyrKc"/>
    <property type="match status" value="1"/>
</dbReference>
<keyword evidence="6" id="KW-0808">Transferase</keyword>
<evidence type="ECO:0000256" key="15">
    <source>
        <dbReference type="ARBA" id="ARBA00023170"/>
    </source>
</evidence>
<keyword evidence="9 18" id="KW-0547">Nucleotide-binding</keyword>
<reference evidence="20" key="1">
    <citation type="submission" date="2014-08" db="EMBL/GenBank/DDBJ databases">
        <authorList>
            <person name="Murali S."/>
            <person name="Richards S."/>
            <person name="Bandaranaike D."/>
            <person name="Bellair M."/>
            <person name="Blankenburg K."/>
            <person name="Chao H."/>
            <person name="Dinh H."/>
            <person name="Doddapaneni H."/>
            <person name="Dugan-Rocha S."/>
            <person name="Elkadiri S."/>
            <person name="Gnanaolivu R."/>
            <person name="Hughes D."/>
            <person name="Lee S."/>
            <person name="Li M."/>
            <person name="Ming W."/>
            <person name="Munidasa M."/>
            <person name="Muniz J."/>
            <person name="Nguyen L."/>
            <person name="Osuji N."/>
            <person name="Pu L.-L."/>
            <person name="Puazo M."/>
            <person name="Skinner E."/>
            <person name="Qu C."/>
            <person name="Quiroz J."/>
            <person name="Raj R."/>
            <person name="Weissenberger G."/>
            <person name="Xin Y."/>
            <person name="Zou X."/>
            <person name="Han Y."/>
            <person name="Worley K."/>
            <person name="Muzny D."/>
            <person name="Gibbs R."/>
        </authorList>
    </citation>
    <scope>NUCLEOTIDE SEQUENCE</scope>
    <source>
        <strain evidence="20">HAZT.00-mixed</strain>
        <tissue evidence="20">Whole organism</tissue>
    </source>
</reference>
<protein>
    <recommendedName>
        <fullName evidence="19">Protein kinase domain-containing protein</fullName>
    </recommendedName>
</protein>
<dbReference type="GO" id="GO:0043235">
    <property type="term" value="C:receptor complex"/>
    <property type="evidence" value="ECO:0007669"/>
    <property type="project" value="TreeGrafter"/>
</dbReference>
<dbReference type="GO" id="GO:0004714">
    <property type="term" value="F:transmembrane receptor protein tyrosine kinase activity"/>
    <property type="evidence" value="ECO:0007669"/>
    <property type="project" value="UniProtKB-EC"/>
</dbReference>
<dbReference type="Proteomes" id="UP000711488">
    <property type="component" value="Unassembled WGS sequence"/>
</dbReference>
<evidence type="ECO:0000256" key="2">
    <source>
        <dbReference type="ARBA" id="ARBA00004479"/>
    </source>
</evidence>
<dbReference type="Pfam" id="PF07714">
    <property type="entry name" value="PK_Tyr_Ser-Thr"/>
    <property type="match status" value="1"/>
</dbReference>
<dbReference type="InterPro" id="IPR008266">
    <property type="entry name" value="Tyr_kinase_AS"/>
</dbReference>
<dbReference type="InterPro" id="IPR000719">
    <property type="entry name" value="Prot_kinase_dom"/>
</dbReference>
<evidence type="ECO:0000256" key="18">
    <source>
        <dbReference type="PROSITE-ProRule" id="PRU10141"/>
    </source>
</evidence>
<evidence type="ECO:0000256" key="8">
    <source>
        <dbReference type="ARBA" id="ARBA00022729"/>
    </source>
</evidence>
<reference evidence="20" key="3">
    <citation type="submission" date="2019-06" db="EMBL/GenBank/DDBJ databases">
        <authorList>
            <person name="Poynton C."/>
            <person name="Hasenbein S."/>
            <person name="Benoit J.B."/>
            <person name="Sepulveda M.S."/>
            <person name="Poelchau M.F."/>
            <person name="Murali S.C."/>
            <person name="Chen S."/>
            <person name="Glastad K.M."/>
            <person name="Werren J.H."/>
            <person name="Vineis J.H."/>
            <person name="Bowen J.L."/>
            <person name="Friedrich M."/>
            <person name="Jones J."/>
            <person name="Robertson H.M."/>
            <person name="Feyereisen R."/>
            <person name="Mechler-Hickson A."/>
            <person name="Mathers N."/>
            <person name="Lee C.E."/>
            <person name="Colbourne J.K."/>
            <person name="Biales A."/>
            <person name="Johnston J.S."/>
            <person name="Wellborn G.A."/>
            <person name="Rosendale A.J."/>
            <person name="Cridge A.G."/>
            <person name="Munoz-Torres M.C."/>
            <person name="Bain P.A."/>
            <person name="Manny A.R."/>
            <person name="Major K.M."/>
            <person name="Lambert F.N."/>
            <person name="Vulpe C.D."/>
            <person name="Tuck P."/>
            <person name="Blalock B.J."/>
            <person name="Lin Y.-Y."/>
            <person name="Smith M.E."/>
            <person name="Ochoa-Acuna H."/>
            <person name="Chen M.-J.M."/>
            <person name="Childers C.P."/>
            <person name="Qu J."/>
            <person name="Dugan S."/>
            <person name="Lee S.L."/>
            <person name="Chao H."/>
            <person name="Dinh H."/>
            <person name="Han Y."/>
            <person name="Doddapaneni H."/>
            <person name="Worley K.C."/>
            <person name="Muzny D.M."/>
            <person name="Gibbs R.A."/>
            <person name="Richards S."/>
        </authorList>
    </citation>
    <scope>NUCLEOTIDE SEQUENCE</scope>
    <source>
        <strain evidence="20">HAZT.00-mixed</strain>
        <tissue evidence="20">Whole organism</tissue>
    </source>
</reference>
<dbReference type="GO" id="GO:0030182">
    <property type="term" value="P:neuron differentiation"/>
    <property type="evidence" value="ECO:0007669"/>
    <property type="project" value="UniProtKB-ARBA"/>
</dbReference>
<dbReference type="Gene3D" id="1.10.510.10">
    <property type="entry name" value="Transferase(Phosphotransferase) domain 1"/>
    <property type="match status" value="1"/>
</dbReference>
<keyword evidence="12" id="KW-1133">Transmembrane helix</keyword>
<evidence type="ECO:0000256" key="10">
    <source>
        <dbReference type="ARBA" id="ARBA00022777"/>
    </source>
</evidence>
<evidence type="ECO:0000256" key="6">
    <source>
        <dbReference type="ARBA" id="ARBA00022679"/>
    </source>
</evidence>
<evidence type="ECO:0000256" key="4">
    <source>
        <dbReference type="ARBA" id="ARBA00022475"/>
    </source>
</evidence>
<evidence type="ECO:0000256" key="14">
    <source>
        <dbReference type="ARBA" id="ARBA00023137"/>
    </source>
</evidence>
<dbReference type="PANTHER" id="PTHR24416:SF317">
    <property type="entry name" value="MUSCLE, SKELETAL RECEPTOR TYROSINE-PROTEIN KINASE"/>
    <property type="match status" value="1"/>
</dbReference>
<dbReference type="GO" id="GO:0005524">
    <property type="term" value="F:ATP binding"/>
    <property type="evidence" value="ECO:0007669"/>
    <property type="project" value="UniProtKB-UniRule"/>
</dbReference>
<comment type="subcellular location">
    <subcellularLocation>
        <location evidence="1">Cell membrane</location>
        <topology evidence="1">Single-pass membrane protein</topology>
    </subcellularLocation>
    <subcellularLocation>
        <location evidence="2">Membrane</location>
        <topology evidence="2">Single-pass type I membrane protein</topology>
    </subcellularLocation>
</comment>
<dbReference type="InterPro" id="IPR011009">
    <property type="entry name" value="Kinase-like_dom_sf"/>
</dbReference>
<dbReference type="PROSITE" id="PS50011">
    <property type="entry name" value="PROTEIN_KINASE_DOM"/>
    <property type="match status" value="1"/>
</dbReference>
<keyword evidence="15" id="KW-0675">Receptor</keyword>
<dbReference type="InterPro" id="IPR001245">
    <property type="entry name" value="Ser-Thr/Tyr_kinase_cat_dom"/>
</dbReference>
<dbReference type="SUPFAM" id="SSF56112">
    <property type="entry name" value="Protein kinase-like (PK-like)"/>
    <property type="match status" value="1"/>
</dbReference>
<keyword evidence="4" id="KW-1003">Cell membrane</keyword>
<dbReference type="PROSITE" id="PS00107">
    <property type="entry name" value="PROTEIN_KINASE_ATP"/>
    <property type="match status" value="1"/>
</dbReference>
<evidence type="ECO:0000256" key="1">
    <source>
        <dbReference type="ARBA" id="ARBA00004162"/>
    </source>
</evidence>